<dbReference type="Proteomes" id="UP000235965">
    <property type="component" value="Unassembled WGS sequence"/>
</dbReference>
<keyword evidence="1" id="KW-0472">Membrane</keyword>
<dbReference type="InParanoid" id="A0A2J7Q6I6"/>
<name>A0A2J7Q6I6_9NEOP</name>
<proteinExistence type="predicted"/>
<evidence type="ECO:0000313" key="2">
    <source>
        <dbReference type="EMBL" id="PNF24203.1"/>
    </source>
</evidence>
<keyword evidence="1" id="KW-0812">Transmembrane</keyword>
<comment type="caution">
    <text evidence="2">The sequence shown here is derived from an EMBL/GenBank/DDBJ whole genome shotgun (WGS) entry which is preliminary data.</text>
</comment>
<sequence>MWHPTVIYTSFNNIKPIEDYNVSVATAFNFNDIAYRKSSSDIFVMLFYLNFYYHFFSTAYLEFKFNSICIGRLPTLNTHCHSNEMSVSF</sequence>
<reference evidence="2 3" key="1">
    <citation type="submission" date="2017-12" db="EMBL/GenBank/DDBJ databases">
        <title>Hemimetabolous genomes reveal molecular basis of termite eusociality.</title>
        <authorList>
            <person name="Harrison M.C."/>
            <person name="Jongepier E."/>
            <person name="Robertson H.M."/>
            <person name="Arning N."/>
            <person name="Bitard-Feildel T."/>
            <person name="Chao H."/>
            <person name="Childers C.P."/>
            <person name="Dinh H."/>
            <person name="Doddapaneni H."/>
            <person name="Dugan S."/>
            <person name="Gowin J."/>
            <person name="Greiner C."/>
            <person name="Han Y."/>
            <person name="Hu H."/>
            <person name="Hughes D.S.T."/>
            <person name="Huylmans A.-K."/>
            <person name="Kemena C."/>
            <person name="Kremer L.P.M."/>
            <person name="Lee S.L."/>
            <person name="Lopez-Ezquerra A."/>
            <person name="Mallet L."/>
            <person name="Monroy-Kuhn J.M."/>
            <person name="Moser A."/>
            <person name="Murali S.C."/>
            <person name="Muzny D.M."/>
            <person name="Otani S."/>
            <person name="Piulachs M.-D."/>
            <person name="Poelchau M."/>
            <person name="Qu J."/>
            <person name="Schaub F."/>
            <person name="Wada-Katsumata A."/>
            <person name="Worley K.C."/>
            <person name="Xie Q."/>
            <person name="Ylla G."/>
            <person name="Poulsen M."/>
            <person name="Gibbs R.A."/>
            <person name="Schal C."/>
            <person name="Richards S."/>
            <person name="Belles X."/>
            <person name="Korb J."/>
            <person name="Bornberg-Bauer E."/>
        </authorList>
    </citation>
    <scope>NUCLEOTIDE SEQUENCE [LARGE SCALE GENOMIC DNA]</scope>
    <source>
        <tissue evidence="2">Whole body</tissue>
    </source>
</reference>
<feature type="transmembrane region" description="Helical" evidence="1">
    <location>
        <begin position="42"/>
        <end position="63"/>
    </location>
</feature>
<keyword evidence="1" id="KW-1133">Transmembrane helix</keyword>
<accession>A0A2J7Q6I6</accession>
<gene>
    <name evidence="2" type="ORF">B7P43_G16170</name>
</gene>
<dbReference type="AlphaFoldDB" id="A0A2J7Q6I6"/>
<evidence type="ECO:0000313" key="3">
    <source>
        <dbReference type="Proteomes" id="UP000235965"/>
    </source>
</evidence>
<keyword evidence="3" id="KW-1185">Reference proteome</keyword>
<evidence type="ECO:0000256" key="1">
    <source>
        <dbReference type="SAM" id="Phobius"/>
    </source>
</evidence>
<dbReference type="EMBL" id="NEVH01017470">
    <property type="protein sequence ID" value="PNF24203.1"/>
    <property type="molecule type" value="Genomic_DNA"/>
</dbReference>
<organism evidence="2 3">
    <name type="scientific">Cryptotermes secundus</name>
    <dbReference type="NCBI Taxonomy" id="105785"/>
    <lineage>
        <taxon>Eukaryota</taxon>
        <taxon>Metazoa</taxon>
        <taxon>Ecdysozoa</taxon>
        <taxon>Arthropoda</taxon>
        <taxon>Hexapoda</taxon>
        <taxon>Insecta</taxon>
        <taxon>Pterygota</taxon>
        <taxon>Neoptera</taxon>
        <taxon>Polyneoptera</taxon>
        <taxon>Dictyoptera</taxon>
        <taxon>Blattodea</taxon>
        <taxon>Blattoidea</taxon>
        <taxon>Termitoidae</taxon>
        <taxon>Kalotermitidae</taxon>
        <taxon>Cryptotermitinae</taxon>
        <taxon>Cryptotermes</taxon>
    </lineage>
</organism>
<protein>
    <submittedName>
        <fullName evidence="2">Uncharacterized protein</fullName>
    </submittedName>
</protein>